<dbReference type="Gene3D" id="1.10.510.10">
    <property type="entry name" value="Transferase(Phosphotransferase) domain 1"/>
    <property type="match status" value="1"/>
</dbReference>
<dbReference type="Pfam" id="PF06293">
    <property type="entry name" value="Kdo"/>
    <property type="match status" value="1"/>
</dbReference>
<dbReference type="RefSeq" id="WP_262600750.1">
    <property type="nucleotide sequence ID" value="NZ_CP103300.1"/>
</dbReference>
<keyword evidence="1" id="KW-0418">Kinase</keyword>
<dbReference type="EMBL" id="CP103300">
    <property type="protein sequence ID" value="UYM17976.1"/>
    <property type="molecule type" value="Genomic_DNA"/>
</dbReference>
<reference evidence="1" key="1">
    <citation type="submission" date="2022-10" db="EMBL/GenBank/DDBJ databases">
        <title>Completed Genome Sequence of two octocoral isolated bacterium, Endozoicomonas euniceicola EF212T and Endozoicomonas gorgoniicola PS125T.</title>
        <authorList>
            <person name="Chiou Y.-J."/>
            <person name="Chen Y.-H."/>
        </authorList>
    </citation>
    <scope>NUCLEOTIDE SEQUENCE</scope>
    <source>
        <strain evidence="1">EF212</strain>
    </source>
</reference>
<dbReference type="Proteomes" id="UP001163255">
    <property type="component" value="Chromosome"/>
</dbReference>
<dbReference type="SUPFAM" id="SSF56112">
    <property type="entry name" value="Protein kinase-like (PK-like)"/>
    <property type="match status" value="1"/>
</dbReference>
<protein>
    <submittedName>
        <fullName evidence="1">Lipopolysaccharide kinase InaA family protein</fullName>
    </submittedName>
</protein>
<dbReference type="InterPro" id="IPR011009">
    <property type="entry name" value="Kinase-like_dom_sf"/>
</dbReference>
<dbReference type="InterPro" id="IPR008271">
    <property type="entry name" value="Ser/Thr_kinase_AS"/>
</dbReference>
<proteinExistence type="predicted"/>
<keyword evidence="1" id="KW-0808">Transferase</keyword>
<evidence type="ECO:0000313" key="1">
    <source>
        <dbReference type="EMBL" id="UYM17976.1"/>
    </source>
</evidence>
<sequence length="249" mass="28914">MTTSSWTVTNLIKNTPVGEVFSSLEKVFTLKGEYVNDDKLSDIIRVKIQDKHYYVKRYTLGGKGIRKYIGRSRIRAEWENLLTFHDLGVPAAEVVAYGEERCSGLFKRGAAITEEFDNSLDMRQLEQHHDYLLKNHNWMNQVIDQVASAARTLHQNNFIHTDFKWRNILVTIEEKPRIALIDCPAGTKVASIFLERGIIKDLACLDKIGKKKLSKSQRMRFYSRYIGRKINNGDKRRIKKILSFFEGRE</sequence>
<accession>A0ABY6GYW2</accession>
<organism evidence="1 2">
    <name type="scientific">Endozoicomonas euniceicola</name>
    <dbReference type="NCBI Taxonomy" id="1234143"/>
    <lineage>
        <taxon>Bacteria</taxon>
        <taxon>Pseudomonadati</taxon>
        <taxon>Pseudomonadota</taxon>
        <taxon>Gammaproteobacteria</taxon>
        <taxon>Oceanospirillales</taxon>
        <taxon>Endozoicomonadaceae</taxon>
        <taxon>Endozoicomonas</taxon>
    </lineage>
</organism>
<dbReference type="GO" id="GO:0016301">
    <property type="term" value="F:kinase activity"/>
    <property type="evidence" value="ECO:0007669"/>
    <property type="project" value="UniProtKB-KW"/>
</dbReference>
<dbReference type="PROSITE" id="PS00108">
    <property type="entry name" value="PROTEIN_KINASE_ST"/>
    <property type="match status" value="1"/>
</dbReference>
<gene>
    <name evidence="1" type="ORF">NX720_08755</name>
</gene>
<evidence type="ECO:0000313" key="2">
    <source>
        <dbReference type="Proteomes" id="UP001163255"/>
    </source>
</evidence>
<name>A0ABY6GYW2_9GAMM</name>
<keyword evidence="2" id="KW-1185">Reference proteome</keyword>